<dbReference type="EC" id="2.9.1.2" evidence="5"/>
<evidence type="ECO:0000256" key="1">
    <source>
        <dbReference type="ARBA" id="ARBA00001933"/>
    </source>
</evidence>
<gene>
    <name evidence="18" type="ORF">RF11_15727</name>
</gene>
<comment type="similarity">
    <text evidence="4">Belongs to the SepSecS family.</text>
</comment>
<dbReference type="SUPFAM" id="SSF53383">
    <property type="entry name" value="PLP-dependent transferases"/>
    <property type="match status" value="1"/>
</dbReference>
<evidence type="ECO:0000256" key="6">
    <source>
        <dbReference type="ARBA" id="ARBA00021963"/>
    </source>
</evidence>
<dbReference type="NCBIfam" id="TIGR03531">
    <property type="entry name" value="selenium_SpcS"/>
    <property type="match status" value="1"/>
</dbReference>
<dbReference type="Proteomes" id="UP000031668">
    <property type="component" value="Unassembled WGS sequence"/>
</dbReference>
<comment type="function">
    <text evidence="2">Converts O-phosphoseryl-tRNA(Sec) to selenocysteinyl-tRNA(Sec) required for selenoprotein biosynthesis.</text>
</comment>
<evidence type="ECO:0000256" key="2">
    <source>
        <dbReference type="ARBA" id="ARBA00002552"/>
    </source>
</evidence>
<evidence type="ECO:0000256" key="4">
    <source>
        <dbReference type="ARBA" id="ARBA00007037"/>
    </source>
</evidence>
<evidence type="ECO:0000313" key="18">
    <source>
        <dbReference type="EMBL" id="KII69943.1"/>
    </source>
</evidence>
<keyword evidence="11" id="KW-0648">Protein biosynthesis</keyword>
<evidence type="ECO:0000256" key="5">
    <source>
        <dbReference type="ARBA" id="ARBA00012464"/>
    </source>
</evidence>
<evidence type="ECO:0000256" key="8">
    <source>
        <dbReference type="ARBA" id="ARBA00022679"/>
    </source>
</evidence>
<name>A0A0C2JKL6_THEKT</name>
<evidence type="ECO:0000256" key="11">
    <source>
        <dbReference type="ARBA" id="ARBA00022917"/>
    </source>
</evidence>
<keyword evidence="10" id="KW-0663">Pyridoxal phosphate</keyword>
<comment type="subunit">
    <text evidence="13">Homotetramer formed by a catalytic dimer and a non-catalytic dimer serving as a binding platform that orients tRNASec for catalysis. Each tetramer binds the CCA ends of two tRNAs which point to the active sites of the catalytic dimer.</text>
</comment>
<dbReference type="EMBL" id="JWZT01002253">
    <property type="protein sequence ID" value="KII69943.1"/>
    <property type="molecule type" value="Genomic_DNA"/>
</dbReference>
<reference evidence="18 19" key="1">
    <citation type="journal article" date="2014" name="Genome Biol. Evol.">
        <title>The genome of the myxosporean Thelohanellus kitauei shows adaptations to nutrient acquisition within its fish host.</title>
        <authorList>
            <person name="Yang Y."/>
            <person name="Xiong J."/>
            <person name="Zhou Z."/>
            <person name="Huo F."/>
            <person name="Miao W."/>
            <person name="Ran C."/>
            <person name="Liu Y."/>
            <person name="Zhang J."/>
            <person name="Feng J."/>
            <person name="Wang M."/>
            <person name="Wang M."/>
            <person name="Wang L."/>
            <person name="Yao B."/>
        </authorList>
    </citation>
    <scope>NUCLEOTIDE SEQUENCE [LARGE SCALE GENOMIC DNA]</scope>
    <source>
        <strain evidence="18">Wuqing</strain>
    </source>
</reference>
<dbReference type="GO" id="GO:0001514">
    <property type="term" value="P:selenocysteine incorporation"/>
    <property type="evidence" value="ECO:0007669"/>
    <property type="project" value="TreeGrafter"/>
</dbReference>
<dbReference type="GO" id="GO:0001717">
    <property type="term" value="P:conversion of seryl-tRNAsec to selenocys-tRNAsec"/>
    <property type="evidence" value="ECO:0007669"/>
    <property type="project" value="InterPro"/>
</dbReference>
<dbReference type="GO" id="GO:0000049">
    <property type="term" value="F:tRNA binding"/>
    <property type="evidence" value="ECO:0007669"/>
    <property type="project" value="UniProtKB-KW"/>
</dbReference>
<organism evidence="18 19">
    <name type="scientific">Thelohanellus kitauei</name>
    <name type="common">Myxosporean</name>
    <dbReference type="NCBI Taxonomy" id="669202"/>
    <lineage>
        <taxon>Eukaryota</taxon>
        <taxon>Metazoa</taxon>
        <taxon>Cnidaria</taxon>
        <taxon>Myxozoa</taxon>
        <taxon>Myxosporea</taxon>
        <taxon>Bivalvulida</taxon>
        <taxon>Platysporina</taxon>
        <taxon>Myxobolidae</taxon>
        <taxon>Thelohanellus</taxon>
    </lineage>
</organism>
<evidence type="ECO:0000256" key="3">
    <source>
        <dbReference type="ARBA" id="ARBA00004822"/>
    </source>
</evidence>
<dbReference type="PANTHER" id="PTHR12944">
    <property type="entry name" value="SOLUBLE LIVER ANTIGEN/LIVER PANCREAS ANTIGEN"/>
    <property type="match status" value="1"/>
</dbReference>
<dbReference type="UniPathway" id="UPA00906">
    <property type="reaction ID" value="UER00898"/>
</dbReference>
<evidence type="ECO:0000256" key="10">
    <source>
        <dbReference type="ARBA" id="ARBA00022898"/>
    </source>
</evidence>
<evidence type="ECO:0000256" key="12">
    <source>
        <dbReference type="ARBA" id="ARBA00023266"/>
    </source>
</evidence>
<evidence type="ECO:0000256" key="14">
    <source>
        <dbReference type="ARBA" id="ARBA00030669"/>
    </source>
</evidence>
<dbReference type="InterPro" id="IPR008829">
    <property type="entry name" value="SepSecS/SepCysS"/>
</dbReference>
<dbReference type="Pfam" id="PF05889">
    <property type="entry name" value="SepSecS"/>
    <property type="match status" value="1"/>
</dbReference>
<comment type="catalytic activity">
    <reaction evidence="17">
        <text>O-phospho-L-seryl-tRNA(Sec) + selenophosphate + H2O = L-selenocysteinyl-tRNA(Sec) + 2 phosphate</text>
        <dbReference type="Rhea" id="RHEA:25041"/>
        <dbReference type="Rhea" id="RHEA-COMP:9743"/>
        <dbReference type="Rhea" id="RHEA-COMP:9947"/>
        <dbReference type="ChEBI" id="CHEBI:15377"/>
        <dbReference type="ChEBI" id="CHEBI:16144"/>
        <dbReference type="ChEBI" id="CHEBI:43474"/>
        <dbReference type="ChEBI" id="CHEBI:78551"/>
        <dbReference type="ChEBI" id="CHEBI:78573"/>
        <dbReference type="EC" id="2.9.1.2"/>
    </reaction>
</comment>
<proteinExistence type="inferred from homology"/>
<evidence type="ECO:0000256" key="16">
    <source>
        <dbReference type="ARBA" id="ARBA00032693"/>
    </source>
</evidence>
<dbReference type="OrthoDB" id="10263545at2759"/>
<dbReference type="InterPro" id="IPR015424">
    <property type="entry name" value="PyrdxlP-dep_Trfase"/>
</dbReference>
<dbReference type="InterPro" id="IPR019872">
    <property type="entry name" value="Sec-tRNA_Se_transferase"/>
</dbReference>
<dbReference type="PANTHER" id="PTHR12944:SF2">
    <property type="entry name" value="O-PHOSPHOSERYL-TRNA(SEC) SELENIUM TRANSFERASE"/>
    <property type="match status" value="1"/>
</dbReference>
<dbReference type="InterPro" id="IPR015421">
    <property type="entry name" value="PyrdxlP-dep_Trfase_major"/>
</dbReference>
<evidence type="ECO:0000256" key="15">
    <source>
        <dbReference type="ARBA" id="ARBA00032048"/>
    </source>
</evidence>
<dbReference type="GO" id="GO:0098621">
    <property type="term" value="F:O-phosphoseryl-tRNA(Sec) selenium transferase activity"/>
    <property type="evidence" value="ECO:0007669"/>
    <property type="project" value="UniProtKB-EC"/>
</dbReference>
<comment type="cofactor">
    <cofactor evidence="1">
        <name>pyridoxal 5'-phosphate</name>
        <dbReference type="ChEBI" id="CHEBI:597326"/>
    </cofactor>
</comment>
<dbReference type="AlphaFoldDB" id="A0A0C2JKL6"/>
<evidence type="ECO:0000256" key="9">
    <source>
        <dbReference type="ARBA" id="ARBA00022884"/>
    </source>
</evidence>
<comment type="pathway">
    <text evidence="3">Aminoacyl-tRNA biosynthesis; selenocysteinyl-tRNA(Sec) biosynthesis; selenocysteinyl-tRNA(Sec) from L-seryl-tRNA(Sec) (archaeal/eukaryal route): step 2/2.</text>
</comment>
<keyword evidence="8 18" id="KW-0808">Transferase</keyword>
<sequence length="338" mass="37158">MQIDPDLIENSYLRVISSQLIQHANQGASQTKNCLETLLRHGKISKEGMDVKFIRLVLYSLSSLDSNNFLKNCPMGEREGHVFSSIVADKCFGFSHGIGRSGDLFEVQPKAVGSSILYQLTNKLAFHALQLSKITNIEGCLVVPLATGMSLSLCMRSLATAREGSKYVIWSRIDQKSCFKSILNAGLEPVVIQNVLDGDAVKTDIEGIRRAIEAKGPQNIVCVMSTTSCFAPRYPDDILKVGDICKEFGVPHLLNNAYGVQVSKYCNIINETLMKSRLDLIVQSTDKNFMVPVGGSIIASPCPGLLKKVSATYAGILRLKIIWTIPAIFDMTFDDFIN</sequence>
<comment type="caution">
    <text evidence="18">The sequence shown here is derived from an EMBL/GenBank/DDBJ whole genome shotgun (WGS) entry which is preliminary data.</text>
</comment>
<protein>
    <recommendedName>
        <fullName evidence="6">O-phosphoseryl-tRNA(Sec) selenium transferase</fullName>
        <ecNumber evidence="5">2.9.1.2</ecNumber>
    </recommendedName>
    <alternativeName>
        <fullName evidence="14">Selenocysteine synthase</fullName>
    </alternativeName>
    <alternativeName>
        <fullName evidence="15">Selenocysteinyl-tRNA(Sec) synthase</fullName>
    </alternativeName>
    <alternativeName>
        <fullName evidence="16">Sep-tRNA:Sec-tRNA synthase</fullName>
    </alternativeName>
</protein>
<evidence type="ECO:0000256" key="7">
    <source>
        <dbReference type="ARBA" id="ARBA00022555"/>
    </source>
</evidence>
<keyword evidence="19" id="KW-1185">Reference proteome</keyword>
<evidence type="ECO:0000256" key="13">
    <source>
        <dbReference type="ARBA" id="ARBA00026053"/>
    </source>
</evidence>
<keyword evidence="7" id="KW-0820">tRNA-binding</keyword>
<keyword evidence="12" id="KW-0711">Selenium</keyword>
<evidence type="ECO:0000256" key="17">
    <source>
        <dbReference type="ARBA" id="ARBA00048808"/>
    </source>
</evidence>
<dbReference type="Gene3D" id="3.40.640.10">
    <property type="entry name" value="Type I PLP-dependent aspartate aminotransferase-like (Major domain)"/>
    <property type="match status" value="1"/>
</dbReference>
<accession>A0A0C2JKL6</accession>
<keyword evidence="9" id="KW-0694">RNA-binding</keyword>
<dbReference type="OMA" id="MGEREGH"/>
<evidence type="ECO:0000313" key="19">
    <source>
        <dbReference type="Proteomes" id="UP000031668"/>
    </source>
</evidence>